<keyword evidence="2 4" id="KW-0808">Transferase</keyword>
<evidence type="ECO:0000256" key="2">
    <source>
        <dbReference type="ARBA" id="ARBA00022679"/>
    </source>
</evidence>
<evidence type="ECO:0000313" key="7">
    <source>
        <dbReference type="EMBL" id="MCP2167490.1"/>
    </source>
</evidence>
<dbReference type="InterPro" id="IPR014030">
    <property type="entry name" value="Ketoacyl_synth_N"/>
</dbReference>
<dbReference type="PROSITE" id="PS52004">
    <property type="entry name" value="KS3_2"/>
    <property type="match status" value="1"/>
</dbReference>
<evidence type="ECO:0000259" key="6">
    <source>
        <dbReference type="PROSITE" id="PS52004"/>
    </source>
</evidence>
<proteinExistence type="inferred from homology"/>
<reference evidence="7" key="1">
    <citation type="submission" date="2022-06" db="EMBL/GenBank/DDBJ databases">
        <title>Genomic Encyclopedia of Archaeal and Bacterial Type Strains, Phase II (KMG-II): from individual species to whole genera.</title>
        <authorList>
            <person name="Goeker M."/>
        </authorList>
    </citation>
    <scope>NUCLEOTIDE SEQUENCE</scope>
    <source>
        <strain evidence="7">DSM 43935</strain>
    </source>
</reference>
<name>A0AAE3GHI8_9PSEU</name>
<gene>
    <name evidence="7" type="ORF">LX83_004363</name>
</gene>
<comment type="similarity">
    <text evidence="1 4">Belongs to the thiolase-like superfamily. Beta-ketoacyl-ACP synthases family.</text>
</comment>
<dbReference type="RefSeq" id="WP_253774430.1">
    <property type="nucleotide sequence ID" value="NZ_JAMTCK010000010.1"/>
</dbReference>
<dbReference type="InterPro" id="IPR000794">
    <property type="entry name" value="Beta-ketoacyl_synthase"/>
</dbReference>
<dbReference type="PANTHER" id="PTHR11712">
    <property type="entry name" value="POLYKETIDE SYNTHASE-RELATED"/>
    <property type="match status" value="1"/>
</dbReference>
<feature type="region of interest" description="Disordered" evidence="5">
    <location>
        <begin position="412"/>
        <end position="435"/>
    </location>
</feature>
<keyword evidence="8" id="KW-1185">Reference proteome</keyword>
<dbReference type="GO" id="GO:0004315">
    <property type="term" value="F:3-oxoacyl-[acyl-carrier-protein] synthase activity"/>
    <property type="evidence" value="ECO:0007669"/>
    <property type="project" value="TreeGrafter"/>
</dbReference>
<evidence type="ECO:0000256" key="5">
    <source>
        <dbReference type="SAM" id="MobiDB-lite"/>
    </source>
</evidence>
<dbReference type="Pfam" id="PF02801">
    <property type="entry name" value="Ketoacyl-synt_C"/>
    <property type="match status" value="1"/>
</dbReference>
<dbReference type="Gene3D" id="3.40.47.10">
    <property type="match status" value="2"/>
</dbReference>
<sequence>MSGRAVITGLGVVAPSGMSPGEHWDTVVEQRNRLRRITLFDPSPYATTVAGEVADFDVTGQVDGRLIVQTDRWTWMAFVAAAQALADAGIDPTELDPYDLSVIMASSSGGNQFGQRELQRLWSQPSRTVGAFQSIAWFYAATVGQLSIRHQAKGQSSVIVSEAAGGLDSLAHAARLIRRGSVVVIAGGLEAPLSPYALSCQQRNGWLSTHSDPQRAYLPFDEDAQGHVPGEGGAALIVEDLDHALARGATTLYGEIIGWAATHDGAHTRRGSGGSVSQYARAMRLAVDRAGLRPGDVDLFVPDALGVPSYDATEAAALREVFGTRGVPVTSYKSLVGRLYQGGSALDVVTALLSMRTGVLPPFAGLRRPRTDHGLDFVSAPRRTRPDVAMIGARGFDGFNSVLVIRRCGVETTSSGDGEANTSADNGAARQERAA</sequence>
<dbReference type="SUPFAM" id="SSF53901">
    <property type="entry name" value="Thiolase-like"/>
    <property type="match status" value="2"/>
</dbReference>
<dbReference type="Proteomes" id="UP001206128">
    <property type="component" value="Unassembled WGS sequence"/>
</dbReference>
<dbReference type="AlphaFoldDB" id="A0AAE3GHI8"/>
<dbReference type="EMBL" id="JAMTCK010000010">
    <property type="protein sequence ID" value="MCP2167490.1"/>
    <property type="molecule type" value="Genomic_DNA"/>
</dbReference>
<protein>
    <submittedName>
        <fullName evidence="7">Minimal PKS chain-length factor (CLF/KS beta)</fullName>
    </submittedName>
</protein>
<evidence type="ECO:0000256" key="4">
    <source>
        <dbReference type="RuleBase" id="RU003694"/>
    </source>
</evidence>
<organism evidence="7 8">
    <name type="scientific">Goodfellowiella coeruleoviolacea</name>
    <dbReference type="NCBI Taxonomy" id="334858"/>
    <lineage>
        <taxon>Bacteria</taxon>
        <taxon>Bacillati</taxon>
        <taxon>Actinomycetota</taxon>
        <taxon>Actinomycetes</taxon>
        <taxon>Pseudonocardiales</taxon>
        <taxon>Pseudonocardiaceae</taxon>
        <taxon>Goodfellowiella</taxon>
    </lineage>
</organism>
<keyword evidence="3" id="KW-0012">Acyltransferase</keyword>
<dbReference type="PANTHER" id="PTHR11712:SF322">
    <property type="entry name" value="POLYKETIDE BETA-KETOACYL SYNTHASE 2-RELATED"/>
    <property type="match status" value="1"/>
</dbReference>
<feature type="domain" description="Ketosynthase family 3 (KS3)" evidence="6">
    <location>
        <begin position="2"/>
        <end position="407"/>
    </location>
</feature>
<dbReference type="SMART" id="SM00825">
    <property type="entry name" value="PKS_KS"/>
    <property type="match status" value="1"/>
</dbReference>
<feature type="compositionally biased region" description="Polar residues" evidence="5">
    <location>
        <begin position="412"/>
        <end position="425"/>
    </location>
</feature>
<dbReference type="InterPro" id="IPR020841">
    <property type="entry name" value="PKS_Beta-ketoAc_synthase_dom"/>
</dbReference>
<dbReference type="GO" id="GO:0006633">
    <property type="term" value="P:fatty acid biosynthetic process"/>
    <property type="evidence" value="ECO:0007669"/>
    <property type="project" value="TreeGrafter"/>
</dbReference>
<evidence type="ECO:0000313" key="8">
    <source>
        <dbReference type="Proteomes" id="UP001206128"/>
    </source>
</evidence>
<dbReference type="Pfam" id="PF00109">
    <property type="entry name" value="ketoacyl-synt"/>
    <property type="match status" value="1"/>
</dbReference>
<dbReference type="InterPro" id="IPR014031">
    <property type="entry name" value="Ketoacyl_synth_C"/>
</dbReference>
<evidence type="ECO:0000256" key="1">
    <source>
        <dbReference type="ARBA" id="ARBA00008467"/>
    </source>
</evidence>
<comment type="caution">
    <text evidence="7">The sequence shown here is derived from an EMBL/GenBank/DDBJ whole genome shotgun (WGS) entry which is preliminary data.</text>
</comment>
<accession>A0AAE3GHI8</accession>
<evidence type="ECO:0000256" key="3">
    <source>
        <dbReference type="ARBA" id="ARBA00023315"/>
    </source>
</evidence>
<dbReference type="InterPro" id="IPR016039">
    <property type="entry name" value="Thiolase-like"/>
</dbReference>